<dbReference type="AlphaFoldDB" id="A0A841HU18"/>
<dbReference type="InterPro" id="IPR036890">
    <property type="entry name" value="HATPase_C_sf"/>
</dbReference>
<dbReference type="Proteomes" id="UP000588068">
    <property type="component" value="Unassembled WGS sequence"/>
</dbReference>
<dbReference type="InterPro" id="IPR003594">
    <property type="entry name" value="HATPase_dom"/>
</dbReference>
<feature type="domain" description="Signal transduction histidine kinase internal region" evidence="4">
    <location>
        <begin position="184"/>
        <end position="262"/>
    </location>
</feature>
<reference evidence="5 6" key="1">
    <citation type="submission" date="2020-08" db="EMBL/GenBank/DDBJ databases">
        <title>Genomic Encyclopedia of Type Strains, Phase IV (KMG-IV): sequencing the most valuable type-strain genomes for metagenomic binning, comparative biology and taxonomic classification.</title>
        <authorList>
            <person name="Goeker M."/>
        </authorList>
    </citation>
    <scope>NUCLEOTIDE SEQUENCE [LARGE SCALE GENOMIC DNA]</scope>
    <source>
        <strain evidence="5 6">DSM 26723</strain>
    </source>
</reference>
<evidence type="ECO:0000256" key="2">
    <source>
        <dbReference type="SAM" id="Phobius"/>
    </source>
</evidence>
<gene>
    <name evidence="5" type="ORF">HNQ60_005025</name>
</gene>
<dbReference type="InterPro" id="IPR010559">
    <property type="entry name" value="Sig_transdc_His_kin_internal"/>
</dbReference>
<feature type="domain" description="Histidine kinase/HSP90-like ATPase" evidence="3">
    <location>
        <begin position="282"/>
        <end position="369"/>
    </location>
</feature>
<evidence type="ECO:0000259" key="4">
    <source>
        <dbReference type="Pfam" id="PF06580"/>
    </source>
</evidence>
<keyword evidence="5" id="KW-0808">Transferase</keyword>
<keyword evidence="5" id="KW-0418">Kinase</keyword>
<keyword evidence="2" id="KW-0812">Transmembrane</keyword>
<proteinExistence type="predicted"/>
<accession>A0A841HU18</accession>
<keyword evidence="6" id="KW-1185">Reference proteome</keyword>
<sequence length="375" mass="41866">MKPAAAPTEDADSTDQAEQPSVGREPATDARSLFRPIAWMTIGLWALNFTMITTAGLIAGAERQLLRGGLRVGLAVFGIGLCFAMHRLIVLSPPRPFLRRALLTLGLTFCAALIHLLANEMALRSVGIGVPLTRDVIALNVIFYGFWAWFFLAWAALHLAIDYSDQVRRQSEEHARIVIAAREAQIRALRYQINPHFLFNTLNSLSTLVLDRRTADSEHMIDRLSAFLRTALDDNPADETTLATEIANQRLYLEIEQARYPELTVDLDIEAGTEQALVPIFLLQPLVENAVKYGRFNAGHPMRISISARRRWEWLEVAVINDAPETVRSRGMGLGLSNVRERLRLRYGKEFELNAGPAAGSTFEVRLSLPLTVRA</sequence>
<dbReference type="Pfam" id="PF06580">
    <property type="entry name" value="His_kinase"/>
    <property type="match status" value="1"/>
</dbReference>
<evidence type="ECO:0000259" key="3">
    <source>
        <dbReference type="Pfam" id="PF02518"/>
    </source>
</evidence>
<name>A0A841HU18_9GAMM</name>
<comment type="caution">
    <text evidence="5">The sequence shown here is derived from an EMBL/GenBank/DDBJ whole genome shotgun (WGS) entry which is preliminary data.</text>
</comment>
<dbReference type="InterPro" id="IPR050640">
    <property type="entry name" value="Bact_2-comp_sensor_kinase"/>
</dbReference>
<protein>
    <submittedName>
        <fullName evidence="5">Signal transduction histidine kinase</fullName>
    </submittedName>
</protein>
<feature type="transmembrane region" description="Helical" evidence="2">
    <location>
        <begin position="138"/>
        <end position="161"/>
    </location>
</feature>
<dbReference type="RefSeq" id="WP_184335505.1">
    <property type="nucleotide sequence ID" value="NZ_JACHHZ010000006.1"/>
</dbReference>
<dbReference type="SUPFAM" id="SSF55874">
    <property type="entry name" value="ATPase domain of HSP90 chaperone/DNA topoisomerase II/histidine kinase"/>
    <property type="match status" value="1"/>
</dbReference>
<feature type="transmembrane region" description="Helical" evidence="2">
    <location>
        <begin position="101"/>
        <end position="118"/>
    </location>
</feature>
<dbReference type="GO" id="GO:0000155">
    <property type="term" value="F:phosphorelay sensor kinase activity"/>
    <property type="evidence" value="ECO:0007669"/>
    <property type="project" value="InterPro"/>
</dbReference>
<feature type="transmembrane region" description="Helical" evidence="2">
    <location>
        <begin position="70"/>
        <end position="89"/>
    </location>
</feature>
<dbReference type="PANTHER" id="PTHR34220:SF7">
    <property type="entry name" value="SENSOR HISTIDINE KINASE YPDA"/>
    <property type="match status" value="1"/>
</dbReference>
<evidence type="ECO:0000313" key="5">
    <source>
        <dbReference type="EMBL" id="MBB6096134.1"/>
    </source>
</evidence>
<dbReference type="EMBL" id="JACHHZ010000006">
    <property type="protein sequence ID" value="MBB6096134.1"/>
    <property type="molecule type" value="Genomic_DNA"/>
</dbReference>
<organism evidence="5 6">
    <name type="scientific">Povalibacter uvarum</name>
    <dbReference type="NCBI Taxonomy" id="732238"/>
    <lineage>
        <taxon>Bacteria</taxon>
        <taxon>Pseudomonadati</taxon>
        <taxon>Pseudomonadota</taxon>
        <taxon>Gammaproteobacteria</taxon>
        <taxon>Steroidobacterales</taxon>
        <taxon>Steroidobacteraceae</taxon>
        <taxon>Povalibacter</taxon>
    </lineage>
</organism>
<feature type="region of interest" description="Disordered" evidence="1">
    <location>
        <begin position="1"/>
        <end position="27"/>
    </location>
</feature>
<keyword evidence="2" id="KW-0472">Membrane</keyword>
<evidence type="ECO:0000313" key="6">
    <source>
        <dbReference type="Proteomes" id="UP000588068"/>
    </source>
</evidence>
<feature type="transmembrane region" description="Helical" evidence="2">
    <location>
        <begin position="37"/>
        <end position="58"/>
    </location>
</feature>
<keyword evidence="2" id="KW-1133">Transmembrane helix</keyword>
<dbReference type="PANTHER" id="PTHR34220">
    <property type="entry name" value="SENSOR HISTIDINE KINASE YPDA"/>
    <property type="match status" value="1"/>
</dbReference>
<evidence type="ECO:0000256" key="1">
    <source>
        <dbReference type="SAM" id="MobiDB-lite"/>
    </source>
</evidence>
<dbReference type="Pfam" id="PF02518">
    <property type="entry name" value="HATPase_c"/>
    <property type="match status" value="1"/>
</dbReference>
<dbReference type="Gene3D" id="3.30.565.10">
    <property type="entry name" value="Histidine kinase-like ATPase, C-terminal domain"/>
    <property type="match status" value="1"/>
</dbReference>
<dbReference type="GO" id="GO:0016020">
    <property type="term" value="C:membrane"/>
    <property type="evidence" value="ECO:0007669"/>
    <property type="project" value="InterPro"/>
</dbReference>